<keyword evidence="9" id="KW-1185">Reference proteome</keyword>
<dbReference type="GO" id="GO:0032958">
    <property type="term" value="P:inositol phosphate biosynthetic process"/>
    <property type="evidence" value="ECO:0007669"/>
    <property type="project" value="TreeGrafter"/>
</dbReference>
<dbReference type="InterPro" id="IPR009286">
    <property type="entry name" value="Ins_P5_2-kin"/>
</dbReference>
<dbReference type="PANTHER" id="PTHR14456:SF2">
    <property type="entry name" value="INOSITOL-PENTAKISPHOSPHATE 2-KINASE"/>
    <property type="match status" value="1"/>
</dbReference>
<evidence type="ECO:0000256" key="1">
    <source>
        <dbReference type="ARBA" id="ARBA00007229"/>
    </source>
</evidence>
<comment type="domain">
    <text evidence="7">The EXKPK motif is conserved in inositol-pentakisphosphate 2-kinases of both family 1 and 2.</text>
</comment>
<organism evidence="8 9">
    <name type="scientific">Acanthoscelides obtectus</name>
    <name type="common">Bean weevil</name>
    <name type="synonym">Bruchus obtectus</name>
    <dbReference type="NCBI Taxonomy" id="200917"/>
    <lineage>
        <taxon>Eukaryota</taxon>
        <taxon>Metazoa</taxon>
        <taxon>Ecdysozoa</taxon>
        <taxon>Arthropoda</taxon>
        <taxon>Hexapoda</taxon>
        <taxon>Insecta</taxon>
        <taxon>Pterygota</taxon>
        <taxon>Neoptera</taxon>
        <taxon>Endopterygota</taxon>
        <taxon>Coleoptera</taxon>
        <taxon>Polyphaga</taxon>
        <taxon>Cucujiformia</taxon>
        <taxon>Chrysomeloidea</taxon>
        <taxon>Chrysomelidae</taxon>
        <taxon>Bruchinae</taxon>
        <taxon>Bruchini</taxon>
        <taxon>Acanthoscelides</taxon>
    </lineage>
</organism>
<dbReference type="PANTHER" id="PTHR14456">
    <property type="entry name" value="INOSITOL POLYPHOSPHATE KINASE 1"/>
    <property type="match status" value="1"/>
</dbReference>
<protein>
    <recommendedName>
        <fullName evidence="2 7">Inositol-pentakisphosphate 2-kinase</fullName>
        <ecNumber evidence="2 7">2.7.1.158</ecNumber>
    </recommendedName>
</protein>
<dbReference type="GO" id="GO:0005524">
    <property type="term" value="F:ATP binding"/>
    <property type="evidence" value="ECO:0007669"/>
    <property type="project" value="UniProtKB-KW"/>
</dbReference>
<dbReference type="Proteomes" id="UP001152888">
    <property type="component" value="Unassembled WGS sequence"/>
</dbReference>
<evidence type="ECO:0000256" key="5">
    <source>
        <dbReference type="ARBA" id="ARBA00022777"/>
    </source>
</evidence>
<comment type="catalytic activity">
    <reaction evidence="7">
        <text>1D-myo-inositol 1,3,4,5,6-pentakisphosphate + ATP = 1D-myo-inositol hexakisphosphate + ADP + H(+)</text>
        <dbReference type="Rhea" id="RHEA:20313"/>
        <dbReference type="ChEBI" id="CHEBI:15378"/>
        <dbReference type="ChEBI" id="CHEBI:30616"/>
        <dbReference type="ChEBI" id="CHEBI:57733"/>
        <dbReference type="ChEBI" id="CHEBI:58130"/>
        <dbReference type="ChEBI" id="CHEBI:456216"/>
        <dbReference type="EC" id="2.7.1.158"/>
    </reaction>
</comment>
<evidence type="ECO:0000256" key="7">
    <source>
        <dbReference type="RuleBase" id="RU364126"/>
    </source>
</evidence>
<dbReference type="AlphaFoldDB" id="A0A9P0Q6C3"/>
<dbReference type="EC" id="2.7.1.158" evidence="2 7"/>
<keyword evidence="4 7" id="KW-0547">Nucleotide-binding</keyword>
<dbReference type="GO" id="GO:0035299">
    <property type="term" value="F:inositol-1,3,4,5,6-pentakisphosphate 2-kinase activity"/>
    <property type="evidence" value="ECO:0007669"/>
    <property type="project" value="UniProtKB-EC"/>
</dbReference>
<dbReference type="Pfam" id="PF06090">
    <property type="entry name" value="Ins_P5_2-kin"/>
    <property type="match status" value="1"/>
</dbReference>
<sequence length="191" mass="22994">MVTGDNDPLSDFQITEEWIYRGEGNCNVVLSLPKSRKILRIRKIDRPRTLIGWLIVWINDFLYWYCGKGIKEELRDLKFYSTVMRPLVGRRYTSEADQVFLSRKQIKIFEDSLGKYRPEFRKQKILQYSRASLFDDFAFIPKDEYEYLPFEMSQNTYAIEIKPKQGWRPLSEKHFPACLFCMHQYLKVRIH</sequence>
<reference evidence="8" key="1">
    <citation type="submission" date="2022-03" db="EMBL/GenBank/DDBJ databases">
        <authorList>
            <person name="Sayadi A."/>
        </authorList>
    </citation>
    <scope>NUCLEOTIDE SEQUENCE</scope>
</reference>
<comment type="similarity">
    <text evidence="1">Belongs to the IPK1 type 2 family.</text>
</comment>
<evidence type="ECO:0000256" key="6">
    <source>
        <dbReference type="ARBA" id="ARBA00022840"/>
    </source>
</evidence>
<accession>A0A9P0Q6C3</accession>
<dbReference type="GO" id="GO:0005634">
    <property type="term" value="C:nucleus"/>
    <property type="evidence" value="ECO:0007669"/>
    <property type="project" value="TreeGrafter"/>
</dbReference>
<evidence type="ECO:0000256" key="4">
    <source>
        <dbReference type="ARBA" id="ARBA00022741"/>
    </source>
</evidence>
<dbReference type="InterPro" id="IPR043001">
    <property type="entry name" value="IP5_2-K_N_lobe"/>
</dbReference>
<proteinExistence type="inferred from homology"/>
<evidence type="ECO:0000313" key="8">
    <source>
        <dbReference type="EMBL" id="CAH2012358.1"/>
    </source>
</evidence>
<gene>
    <name evidence="8" type="ORF">ACAOBT_LOCUS32789</name>
</gene>
<evidence type="ECO:0000256" key="2">
    <source>
        <dbReference type="ARBA" id="ARBA00012023"/>
    </source>
</evidence>
<dbReference type="Gene3D" id="3.30.200.110">
    <property type="entry name" value="Inositol-pentakisphosphate 2-kinase, N-lobe"/>
    <property type="match status" value="1"/>
</dbReference>
<keyword evidence="6 7" id="KW-0067">ATP-binding</keyword>
<evidence type="ECO:0000313" key="9">
    <source>
        <dbReference type="Proteomes" id="UP001152888"/>
    </source>
</evidence>
<dbReference type="EMBL" id="CAKOFQ010008170">
    <property type="protein sequence ID" value="CAH2012358.1"/>
    <property type="molecule type" value="Genomic_DNA"/>
</dbReference>
<comment type="caution">
    <text evidence="8">The sequence shown here is derived from an EMBL/GenBank/DDBJ whole genome shotgun (WGS) entry which is preliminary data.</text>
</comment>
<comment type="function">
    <text evidence="7">Phosphorylates Ins(1,3,4,5,6)P5 at position 2 to form Ins(1,2,3,4,5,6)P6 (InsP6 or phytate).</text>
</comment>
<keyword evidence="5 7" id="KW-0418">Kinase</keyword>
<name>A0A9P0Q6C3_ACAOB</name>
<evidence type="ECO:0000256" key="3">
    <source>
        <dbReference type="ARBA" id="ARBA00022679"/>
    </source>
</evidence>
<keyword evidence="3 7" id="KW-0808">Transferase</keyword>